<organism evidence="12 13">
    <name type="scientific">Pseudonocardia nematodicida</name>
    <dbReference type="NCBI Taxonomy" id="1206997"/>
    <lineage>
        <taxon>Bacteria</taxon>
        <taxon>Bacillati</taxon>
        <taxon>Actinomycetota</taxon>
        <taxon>Actinomycetes</taxon>
        <taxon>Pseudonocardiales</taxon>
        <taxon>Pseudonocardiaceae</taxon>
        <taxon>Pseudonocardia</taxon>
    </lineage>
</organism>
<evidence type="ECO:0000256" key="9">
    <source>
        <dbReference type="ARBA" id="ARBA00023201"/>
    </source>
</evidence>
<sequence length="532" mass="56504">MQNAHVLQVLVTVLVAVLGLTRLARVLRLPAPVVLLVGGVPLAFLPWTADVTLPPEVVLLLFLPALLYWESLTTSLREIRSNLRVVFLTSVVLVLVTAGTVAVVGHALGLSWPVAWVLGAVVAPTDATAVSAVARGMPRRQLTTLRAESLVNDGTALVVFAIAVSAATGAEQFTWVGASTRFVLSYLGGALAGLVVAWLAVHARRIVREPVLENTVSVLTPFAAFLLAEEIGGSGVLAVVVTGIALSQVGPRSVSARTRLQARAFWQVTTFLLNGALFLLVGMQLRPALAGLQSHTFGDAVRDALLVALTVVGTRLVWSYTTPYLIRAVDRRPQQRLRRVGARQRLVTAWSGFRGGVSLAAALAVPTVVVGGSPFPGRDLIIVVTFGVILVTMLFQATTLPAVLRFARLPEDTAQAGEEALAHRVAAEAGLAALPATASRLGVAPEAAAHVRADYEERLHALADPGSPEAPEEPERVAQADYKRLRHALLAEKRSAVVTLRDEGRIDDIVLRRVQAGLDAEEVRLAGPVDDD</sequence>
<dbReference type="PANTHER" id="PTHR10110:SF86">
    <property type="entry name" value="SODIUM_HYDROGEN EXCHANGER 7"/>
    <property type="match status" value="1"/>
</dbReference>
<feature type="transmembrane region" description="Helical" evidence="10">
    <location>
        <begin position="264"/>
        <end position="285"/>
    </location>
</feature>
<feature type="transmembrane region" description="Helical" evidence="10">
    <location>
        <begin position="6"/>
        <end position="24"/>
    </location>
</feature>
<accession>A0ABV1KBS5</accession>
<feature type="transmembrane region" description="Helical" evidence="10">
    <location>
        <begin position="55"/>
        <end position="73"/>
    </location>
</feature>
<dbReference type="EMBL" id="JBEDNQ010000006">
    <property type="protein sequence ID" value="MEQ3551915.1"/>
    <property type="molecule type" value="Genomic_DNA"/>
</dbReference>
<dbReference type="Proteomes" id="UP001494902">
    <property type="component" value="Unassembled WGS sequence"/>
</dbReference>
<dbReference type="PANTHER" id="PTHR10110">
    <property type="entry name" value="SODIUM/HYDROGEN EXCHANGER"/>
    <property type="match status" value="1"/>
</dbReference>
<feature type="domain" description="Cation/H+ exchanger transmembrane" evidence="11">
    <location>
        <begin position="14"/>
        <end position="405"/>
    </location>
</feature>
<feature type="transmembrane region" description="Helical" evidence="10">
    <location>
        <begin position="155"/>
        <end position="176"/>
    </location>
</feature>
<feature type="transmembrane region" description="Helical" evidence="10">
    <location>
        <begin position="31"/>
        <end position="49"/>
    </location>
</feature>
<keyword evidence="4 10" id="KW-0812">Transmembrane</keyword>
<dbReference type="InterPro" id="IPR004705">
    <property type="entry name" value="Cation/H_exchanger_CPA1_bac"/>
</dbReference>
<keyword evidence="5 10" id="KW-1133">Transmembrane helix</keyword>
<proteinExistence type="inferred from homology"/>
<feature type="transmembrane region" description="Helical" evidence="10">
    <location>
        <begin position="85"/>
        <end position="108"/>
    </location>
</feature>
<dbReference type="InterPro" id="IPR018422">
    <property type="entry name" value="Cation/H_exchanger_CPA1"/>
</dbReference>
<keyword evidence="6 10" id="KW-0915">Sodium</keyword>
<keyword evidence="3 10" id="KW-1003">Cell membrane</keyword>
<evidence type="ECO:0000259" key="11">
    <source>
        <dbReference type="Pfam" id="PF00999"/>
    </source>
</evidence>
<keyword evidence="9 10" id="KW-0739">Sodium transport</keyword>
<dbReference type="RefSeq" id="WP_349298993.1">
    <property type="nucleotide sequence ID" value="NZ_JBEDNQ010000006.1"/>
</dbReference>
<reference evidence="12 13" key="1">
    <citation type="submission" date="2024-03" db="EMBL/GenBank/DDBJ databases">
        <title>Draft genome sequence of Pseudonocardia nematodicida JCM 31783.</title>
        <authorList>
            <person name="Butdee W."/>
            <person name="Duangmal K."/>
        </authorList>
    </citation>
    <scope>NUCLEOTIDE SEQUENCE [LARGE SCALE GENOMIC DNA]</scope>
    <source>
        <strain evidence="12 13">JCM 31783</strain>
    </source>
</reference>
<evidence type="ECO:0000256" key="10">
    <source>
        <dbReference type="RuleBase" id="RU366002"/>
    </source>
</evidence>
<dbReference type="Pfam" id="PF00999">
    <property type="entry name" value="Na_H_Exchanger"/>
    <property type="match status" value="1"/>
</dbReference>
<comment type="function">
    <text evidence="10">Na(+)/H(+) antiporter that extrudes sodium in exchange for external protons.</text>
</comment>
<dbReference type="InterPro" id="IPR006153">
    <property type="entry name" value="Cation/H_exchanger_TM"/>
</dbReference>
<name>A0ABV1KBS5_9PSEU</name>
<evidence type="ECO:0000256" key="6">
    <source>
        <dbReference type="ARBA" id="ARBA00023053"/>
    </source>
</evidence>
<dbReference type="NCBIfam" id="TIGR00831">
    <property type="entry name" value="a_cpa1"/>
    <property type="match status" value="1"/>
</dbReference>
<evidence type="ECO:0000256" key="5">
    <source>
        <dbReference type="ARBA" id="ARBA00022989"/>
    </source>
</evidence>
<gene>
    <name evidence="12" type="ORF">WIS52_15690</name>
</gene>
<evidence type="ECO:0000256" key="1">
    <source>
        <dbReference type="ARBA" id="ARBA00004651"/>
    </source>
</evidence>
<evidence type="ECO:0000256" key="2">
    <source>
        <dbReference type="ARBA" id="ARBA00022448"/>
    </source>
</evidence>
<evidence type="ECO:0000256" key="7">
    <source>
        <dbReference type="ARBA" id="ARBA00023065"/>
    </source>
</evidence>
<evidence type="ECO:0000256" key="3">
    <source>
        <dbReference type="ARBA" id="ARBA00022475"/>
    </source>
</evidence>
<dbReference type="Gene3D" id="1.20.1530.20">
    <property type="match status" value="1"/>
</dbReference>
<evidence type="ECO:0000313" key="12">
    <source>
        <dbReference type="EMBL" id="MEQ3551915.1"/>
    </source>
</evidence>
<evidence type="ECO:0000256" key="4">
    <source>
        <dbReference type="ARBA" id="ARBA00022692"/>
    </source>
</evidence>
<evidence type="ECO:0000256" key="8">
    <source>
        <dbReference type="ARBA" id="ARBA00023136"/>
    </source>
</evidence>
<protein>
    <submittedName>
        <fullName evidence="12">Na+/H+ antiporter</fullName>
    </submittedName>
</protein>
<feature type="transmembrane region" description="Helical" evidence="10">
    <location>
        <begin position="347"/>
        <end position="369"/>
    </location>
</feature>
<comment type="similarity">
    <text evidence="10">Belongs to the monovalent cation:proton antiporter 1 (CPA1) transporter (TC 2.A.36) family.</text>
</comment>
<keyword evidence="7 10" id="KW-0406">Ion transport</keyword>
<keyword evidence="10" id="KW-0050">Antiport</keyword>
<evidence type="ECO:0000313" key="13">
    <source>
        <dbReference type="Proteomes" id="UP001494902"/>
    </source>
</evidence>
<feature type="transmembrane region" description="Helical" evidence="10">
    <location>
        <begin position="381"/>
        <end position="404"/>
    </location>
</feature>
<keyword evidence="13" id="KW-1185">Reference proteome</keyword>
<dbReference type="InterPro" id="IPR038770">
    <property type="entry name" value="Na+/solute_symporter_sf"/>
</dbReference>
<feature type="transmembrane region" description="Helical" evidence="10">
    <location>
        <begin position="305"/>
        <end position="326"/>
    </location>
</feature>
<feature type="transmembrane region" description="Helical" evidence="10">
    <location>
        <begin position="182"/>
        <end position="201"/>
    </location>
</feature>
<comment type="caution">
    <text evidence="12">The sequence shown here is derived from an EMBL/GenBank/DDBJ whole genome shotgun (WGS) entry which is preliminary data.</text>
</comment>
<comment type="subcellular location">
    <subcellularLocation>
        <location evidence="1 10">Cell membrane</location>
        <topology evidence="1 10">Multi-pass membrane protein</topology>
    </subcellularLocation>
</comment>
<keyword evidence="8 10" id="KW-0472">Membrane</keyword>
<keyword evidence="2 10" id="KW-0813">Transport</keyword>
<feature type="transmembrane region" description="Helical" evidence="10">
    <location>
        <begin position="114"/>
        <end position="134"/>
    </location>
</feature>